<protein>
    <submittedName>
        <fullName evidence="2">Glycosyltransferase</fullName>
    </submittedName>
</protein>
<dbReference type="RefSeq" id="WP_170215220.1">
    <property type="nucleotide sequence ID" value="NZ_JBHMDG010000015.1"/>
</dbReference>
<feature type="domain" description="Glycosyl transferase family 28 C-terminal" evidence="1">
    <location>
        <begin position="64"/>
        <end position="164"/>
    </location>
</feature>
<sequence>MTSFGTSPSPLVAVLVGTDHHPFDRLVDWVATLAAAGSTRWFVQHGTTALPAGVDGAPILSPDALQDLLVRADAVVCHGGPGLIMEARSLGHRPIVVARDPARGEHVDDHQQRFLAFLGPRGLVTPAGSLRELDEAVRTAVATDDRQLLAATAGAAASARFGDLVDLLLQRS</sequence>
<proteinExistence type="predicted"/>
<comment type="caution">
    <text evidence="2">The sequence shown here is derived from an EMBL/GenBank/DDBJ whole genome shotgun (WGS) entry which is preliminary data.</text>
</comment>
<name>A0ABV5KDN0_9ACTN</name>
<keyword evidence="3" id="KW-1185">Reference proteome</keyword>
<dbReference type="EMBL" id="JBHMDG010000015">
    <property type="protein sequence ID" value="MFB9313980.1"/>
    <property type="molecule type" value="Genomic_DNA"/>
</dbReference>
<accession>A0ABV5KDN0</accession>
<dbReference type="Pfam" id="PF04101">
    <property type="entry name" value="Glyco_tran_28_C"/>
    <property type="match status" value="1"/>
</dbReference>
<dbReference type="Gene3D" id="3.40.50.2000">
    <property type="entry name" value="Glycogen Phosphorylase B"/>
    <property type="match status" value="1"/>
</dbReference>
<evidence type="ECO:0000259" key="1">
    <source>
        <dbReference type="Pfam" id="PF04101"/>
    </source>
</evidence>
<dbReference type="Proteomes" id="UP001589750">
    <property type="component" value="Unassembled WGS sequence"/>
</dbReference>
<reference evidence="2 3" key="1">
    <citation type="submission" date="2024-09" db="EMBL/GenBank/DDBJ databases">
        <authorList>
            <person name="Sun Q."/>
            <person name="Mori K."/>
        </authorList>
    </citation>
    <scope>NUCLEOTIDE SEQUENCE [LARGE SCALE GENOMIC DNA]</scope>
    <source>
        <strain evidence="2 3">JCM 9626</strain>
    </source>
</reference>
<gene>
    <name evidence="2" type="ORF">ACFFRI_13075</name>
</gene>
<dbReference type="InterPro" id="IPR007235">
    <property type="entry name" value="Glyco_trans_28_C"/>
</dbReference>
<organism evidence="2 3">
    <name type="scientific">Nocardioides plantarum</name>
    <dbReference type="NCBI Taxonomy" id="29299"/>
    <lineage>
        <taxon>Bacteria</taxon>
        <taxon>Bacillati</taxon>
        <taxon>Actinomycetota</taxon>
        <taxon>Actinomycetes</taxon>
        <taxon>Propionibacteriales</taxon>
        <taxon>Nocardioidaceae</taxon>
        <taxon>Nocardioides</taxon>
    </lineage>
</organism>
<evidence type="ECO:0000313" key="2">
    <source>
        <dbReference type="EMBL" id="MFB9313980.1"/>
    </source>
</evidence>
<evidence type="ECO:0000313" key="3">
    <source>
        <dbReference type="Proteomes" id="UP001589750"/>
    </source>
</evidence>
<dbReference type="SUPFAM" id="SSF53756">
    <property type="entry name" value="UDP-Glycosyltransferase/glycogen phosphorylase"/>
    <property type="match status" value="1"/>
</dbReference>